<organism evidence="2 3">
    <name type="scientific">Oceanomicrobium pacificus</name>
    <dbReference type="NCBI Taxonomy" id="2692916"/>
    <lineage>
        <taxon>Bacteria</taxon>
        <taxon>Pseudomonadati</taxon>
        <taxon>Pseudomonadota</taxon>
        <taxon>Alphaproteobacteria</taxon>
        <taxon>Rhodobacterales</taxon>
        <taxon>Paracoccaceae</taxon>
        <taxon>Oceanomicrobium</taxon>
    </lineage>
</organism>
<protein>
    <submittedName>
        <fullName evidence="2">DUF805 domain-containing protein</fullName>
    </submittedName>
</protein>
<evidence type="ECO:0000313" key="3">
    <source>
        <dbReference type="Proteomes" id="UP000436016"/>
    </source>
</evidence>
<comment type="caution">
    <text evidence="2">The sequence shown here is derived from an EMBL/GenBank/DDBJ whole genome shotgun (WGS) entry which is preliminary data.</text>
</comment>
<feature type="transmembrane region" description="Helical" evidence="1">
    <location>
        <begin position="21"/>
        <end position="39"/>
    </location>
</feature>
<keyword evidence="1" id="KW-1133">Transmembrane helix</keyword>
<name>A0A6B0TUN9_9RHOB</name>
<gene>
    <name evidence="2" type="ORF">GSH16_13790</name>
</gene>
<dbReference type="Pfam" id="PF05656">
    <property type="entry name" value="DUF805"/>
    <property type="match status" value="1"/>
</dbReference>
<dbReference type="AlphaFoldDB" id="A0A6B0TUN9"/>
<keyword evidence="3" id="KW-1185">Reference proteome</keyword>
<dbReference type="PANTHER" id="PTHR34980:SF2">
    <property type="entry name" value="INNER MEMBRANE PROTEIN YHAH-RELATED"/>
    <property type="match status" value="1"/>
</dbReference>
<feature type="transmembrane region" description="Helical" evidence="1">
    <location>
        <begin position="45"/>
        <end position="61"/>
    </location>
</feature>
<dbReference type="PANTHER" id="PTHR34980">
    <property type="entry name" value="INNER MEMBRANE PROTEIN-RELATED-RELATED"/>
    <property type="match status" value="1"/>
</dbReference>
<keyword evidence="1" id="KW-0472">Membrane</keyword>
<feature type="transmembrane region" description="Helical" evidence="1">
    <location>
        <begin position="73"/>
        <end position="91"/>
    </location>
</feature>
<dbReference type="Gene3D" id="1.20.1740.10">
    <property type="entry name" value="Amino acid/polyamine transporter I"/>
    <property type="match status" value="1"/>
</dbReference>
<dbReference type="EMBL" id="WUWG01000006">
    <property type="protein sequence ID" value="MXU66519.1"/>
    <property type="molecule type" value="Genomic_DNA"/>
</dbReference>
<dbReference type="RefSeq" id="WP_160856088.1">
    <property type="nucleotide sequence ID" value="NZ_WUWG01000006.1"/>
</dbReference>
<reference evidence="2 3" key="1">
    <citation type="submission" date="2019-12" db="EMBL/GenBank/DDBJ databases">
        <title>Strain KN286 was isolated from seawater, which was collected from Caroline Seamount in the tropical western Pacific.</title>
        <authorList>
            <person name="Wang Q."/>
        </authorList>
    </citation>
    <scope>NUCLEOTIDE SEQUENCE [LARGE SCALE GENOMIC DNA]</scope>
    <source>
        <strain evidence="2 3">KN286</strain>
    </source>
</reference>
<evidence type="ECO:0000313" key="2">
    <source>
        <dbReference type="EMBL" id="MXU66519.1"/>
    </source>
</evidence>
<dbReference type="GO" id="GO:0005886">
    <property type="term" value="C:plasma membrane"/>
    <property type="evidence" value="ECO:0007669"/>
    <property type="project" value="TreeGrafter"/>
</dbReference>
<dbReference type="Proteomes" id="UP000436016">
    <property type="component" value="Unassembled WGS sequence"/>
</dbReference>
<dbReference type="InterPro" id="IPR008523">
    <property type="entry name" value="DUF805"/>
</dbReference>
<evidence type="ECO:0000256" key="1">
    <source>
        <dbReference type="SAM" id="Phobius"/>
    </source>
</evidence>
<keyword evidence="1" id="KW-0812">Transmembrane</keyword>
<sequence>MQGLSLVQLLTTFEGRINRKQWWVGVLVLFVISACFYMLFGRDGVVPLIVSLLMMAAAFCLHIKRFHDRGKPGWWSLIYLVPVIGFIWIIVECGFLEGDSAPNDYGAVPQA</sequence>
<accession>A0A6B0TUN9</accession>
<proteinExistence type="predicted"/>